<evidence type="ECO:0000313" key="3">
    <source>
        <dbReference type="Proteomes" id="UP001515500"/>
    </source>
</evidence>
<feature type="region of interest" description="Disordered" evidence="2">
    <location>
        <begin position="44"/>
        <end position="95"/>
    </location>
</feature>
<accession>A0AB40AXJ2</accession>
<feature type="region of interest" description="Disordered" evidence="2">
    <location>
        <begin position="1"/>
        <end position="32"/>
    </location>
</feature>
<proteinExistence type="inferred from homology"/>
<comment type="similarity">
    <text evidence="1">Belongs to the DRM1/ARP family.</text>
</comment>
<dbReference type="AlphaFoldDB" id="A0AB40AXJ2"/>
<organism evidence="3 4">
    <name type="scientific">Dioscorea cayennensis subsp. rotundata</name>
    <name type="common">White Guinea yam</name>
    <name type="synonym">Dioscorea rotundata</name>
    <dbReference type="NCBI Taxonomy" id="55577"/>
    <lineage>
        <taxon>Eukaryota</taxon>
        <taxon>Viridiplantae</taxon>
        <taxon>Streptophyta</taxon>
        <taxon>Embryophyta</taxon>
        <taxon>Tracheophyta</taxon>
        <taxon>Spermatophyta</taxon>
        <taxon>Magnoliopsida</taxon>
        <taxon>Liliopsida</taxon>
        <taxon>Dioscoreales</taxon>
        <taxon>Dioscoreaceae</taxon>
        <taxon>Dioscorea</taxon>
    </lineage>
</organism>
<evidence type="ECO:0000256" key="1">
    <source>
        <dbReference type="ARBA" id="ARBA00010502"/>
    </source>
</evidence>
<dbReference type="PANTHER" id="PTHR33565:SF33">
    <property type="entry name" value="OS08G0453200 PROTEIN"/>
    <property type="match status" value="1"/>
</dbReference>
<evidence type="ECO:0000313" key="4">
    <source>
        <dbReference type="RefSeq" id="XP_039119777.1"/>
    </source>
</evidence>
<evidence type="ECO:0000256" key="2">
    <source>
        <dbReference type="SAM" id="MobiDB-lite"/>
    </source>
</evidence>
<dbReference type="InterPro" id="IPR008406">
    <property type="entry name" value="DRM/ARP"/>
</dbReference>
<sequence>MGIIDHLWDETLAGPRPDSFPSSAVSGATAVPKPLPVTRSITIVRAGHRFHSPDSAPSSPVSAPESPLTPGTPRSDWRRSLRKPPATSAAAAAEPRTPTVYDWVVISSLDR</sequence>
<feature type="compositionally biased region" description="Low complexity" evidence="2">
    <location>
        <begin position="84"/>
        <end position="95"/>
    </location>
</feature>
<dbReference type="GeneID" id="120256075"/>
<name>A0AB40AXJ2_DIOCR</name>
<keyword evidence="3" id="KW-1185">Reference proteome</keyword>
<protein>
    <submittedName>
        <fullName evidence="4">Dormancy-associated protein homolog 4-like</fullName>
    </submittedName>
</protein>
<feature type="compositionally biased region" description="Low complexity" evidence="2">
    <location>
        <begin position="53"/>
        <end position="66"/>
    </location>
</feature>
<gene>
    <name evidence="4" type="primary">LOC120256075</name>
</gene>
<dbReference type="PANTHER" id="PTHR33565">
    <property type="entry name" value="DORMANCY-ASSOCIATED PROTEIN 1"/>
    <property type="match status" value="1"/>
</dbReference>
<reference evidence="4" key="1">
    <citation type="submission" date="2025-08" db="UniProtKB">
        <authorList>
            <consortium name="RefSeq"/>
        </authorList>
    </citation>
    <scope>IDENTIFICATION</scope>
</reference>
<dbReference type="RefSeq" id="XP_039119777.1">
    <property type="nucleotide sequence ID" value="XM_039263843.1"/>
</dbReference>
<dbReference type="Proteomes" id="UP001515500">
    <property type="component" value="Unplaced"/>
</dbReference>